<evidence type="ECO:0000259" key="11">
    <source>
        <dbReference type="PROSITE" id="PS50111"/>
    </source>
</evidence>
<evidence type="ECO:0000259" key="12">
    <source>
        <dbReference type="PROSITE" id="PS50885"/>
    </source>
</evidence>
<dbReference type="RefSeq" id="WP_161072113.1">
    <property type="nucleotide sequence ID" value="NZ_WWCU01000009.1"/>
</dbReference>
<reference evidence="13 14" key="1">
    <citation type="submission" date="2019-12" db="EMBL/GenBank/DDBJ databases">
        <title>Novel species isolated from a subtropical stream in China.</title>
        <authorList>
            <person name="Lu H."/>
        </authorList>
    </citation>
    <scope>NUCLEOTIDE SEQUENCE [LARGE SCALE GENOMIC DNA]</scope>
    <source>
        <strain evidence="13 14">FT127W</strain>
    </source>
</reference>
<evidence type="ECO:0000256" key="9">
    <source>
        <dbReference type="SAM" id="Coils"/>
    </source>
</evidence>
<dbReference type="GO" id="GO:0006935">
    <property type="term" value="P:chemotaxis"/>
    <property type="evidence" value="ECO:0007669"/>
    <property type="project" value="TreeGrafter"/>
</dbReference>
<keyword evidence="5 10" id="KW-1133">Transmembrane helix</keyword>
<dbReference type="CDD" id="cd06225">
    <property type="entry name" value="HAMP"/>
    <property type="match status" value="1"/>
</dbReference>
<accession>A0A7X4HAP7</accession>
<keyword evidence="14" id="KW-1185">Reference proteome</keyword>
<dbReference type="GO" id="GO:0004888">
    <property type="term" value="F:transmembrane signaling receptor activity"/>
    <property type="evidence" value="ECO:0007669"/>
    <property type="project" value="TreeGrafter"/>
</dbReference>
<keyword evidence="2" id="KW-1003">Cell membrane</keyword>
<sequence length="641" mass="67728">MLLLRRLSIKNKLMLSMGLCLLLFIIISSTLSIVMSSKNSRERVVEQELPAQIGEIRNDIQRQIAQPLSVSLTLANNTFLHGWEEAGAPDEGVAGWQKEAAQLKAKNQAATVFWVSHGTGKYFTDKGYDRTLGKDKASDQWFYDFLNSGKAYTLDLDKDVSADSYMLFINIRVQTGGGKLGVAGLGLSVNSLAQAVRAYKLGKSGFVYLVRANGTVVVHRNPALGDGKHLLKDVPGFTPELSKTLLNGEKFAHATYKSAEGTQFVASSFIPELNLYVLAEVPEHEVLGNIVRSATISSLIAALVGGGIGLFAIYLIARAIAAPVMRAAEMLGDIASGDGDLSRRMPVESEDEIGALASAFNRFVSSLNGTILKVRDSTQLISTASSEIATGNFDLSARTEHQASNLEETAAAMEQLTSTVKQNTANAEEANKLVSATTSAAVKGGTVVTQVVDMMGEITASSRKMSDIIGVIDGIAFQTNILALNAAVEAARAGEQGRGFAVVASEVRNLAQRSAAAAKEIKELIVDSVAKVEAGGKLADTAGAAMTEIVASVQHVATLMVEITSASHEQSDGIGQVNQSIIQMDDATQQNAALVEQAAAAAQSLQEQAAMLDQVVGIFKLDEASATRSHGGAPSSALALR</sequence>
<feature type="transmembrane region" description="Helical" evidence="10">
    <location>
        <begin position="296"/>
        <end position="317"/>
    </location>
</feature>
<dbReference type="CDD" id="cd12912">
    <property type="entry name" value="PDC2_MCP_like"/>
    <property type="match status" value="1"/>
</dbReference>
<evidence type="ECO:0000313" key="13">
    <source>
        <dbReference type="EMBL" id="MYN07771.1"/>
    </source>
</evidence>
<dbReference type="Pfam" id="PF00015">
    <property type="entry name" value="MCPsignal"/>
    <property type="match status" value="1"/>
</dbReference>
<dbReference type="CDD" id="cd11386">
    <property type="entry name" value="MCP_signal"/>
    <property type="match status" value="1"/>
</dbReference>
<evidence type="ECO:0000256" key="3">
    <source>
        <dbReference type="ARBA" id="ARBA00022481"/>
    </source>
</evidence>
<evidence type="ECO:0000256" key="8">
    <source>
        <dbReference type="PROSITE-ProRule" id="PRU00284"/>
    </source>
</evidence>
<keyword evidence="8" id="KW-0807">Transducer</keyword>
<dbReference type="PROSITE" id="PS50885">
    <property type="entry name" value="HAMP"/>
    <property type="match status" value="1"/>
</dbReference>
<dbReference type="GO" id="GO:0005886">
    <property type="term" value="C:plasma membrane"/>
    <property type="evidence" value="ECO:0007669"/>
    <property type="project" value="UniProtKB-SubCell"/>
</dbReference>
<gene>
    <name evidence="13" type="ORF">GTP77_10510</name>
</gene>
<dbReference type="SUPFAM" id="SSF58104">
    <property type="entry name" value="Methyl-accepting chemotaxis protein (MCP) signaling domain"/>
    <property type="match status" value="1"/>
</dbReference>
<keyword evidence="3" id="KW-0488">Methylation</keyword>
<dbReference type="Proteomes" id="UP000450676">
    <property type="component" value="Unassembled WGS sequence"/>
</dbReference>
<keyword evidence="6 10" id="KW-0472">Membrane</keyword>
<dbReference type="AlphaFoldDB" id="A0A7X4HAP7"/>
<dbReference type="InterPro" id="IPR003660">
    <property type="entry name" value="HAMP_dom"/>
</dbReference>
<evidence type="ECO:0000256" key="10">
    <source>
        <dbReference type="SAM" id="Phobius"/>
    </source>
</evidence>
<dbReference type="Gene3D" id="1.10.287.950">
    <property type="entry name" value="Methyl-accepting chemotaxis protein"/>
    <property type="match status" value="1"/>
</dbReference>
<comment type="similarity">
    <text evidence="7">Belongs to the methyl-accepting chemotaxis (MCP) protein family.</text>
</comment>
<proteinExistence type="inferred from homology"/>
<keyword evidence="9" id="KW-0175">Coiled coil</keyword>
<dbReference type="InterPro" id="IPR004089">
    <property type="entry name" value="MCPsignal_dom"/>
</dbReference>
<evidence type="ECO:0000256" key="6">
    <source>
        <dbReference type="ARBA" id="ARBA00023136"/>
    </source>
</evidence>
<organism evidence="13 14">
    <name type="scientific">Pseudoduganella aquatica</name>
    <dbReference type="NCBI Taxonomy" id="2660641"/>
    <lineage>
        <taxon>Bacteria</taxon>
        <taxon>Pseudomonadati</taxon>
        <taxon>Pseudomonadota</taxon>
        <taxon>Betaproteobacteria</taxon>
        <taxon>Burkholderiales</taxon>
        <taxon>Oxalobacteraceae</taxon>
        <taxon>Telluria group</taxon>
        <taxon>Pseudoduganella</taxon>
    </lineage>
</organism>
<feature type="domain" description="Methyl-accepting transducer" evidence="11">
    <location>
        <begin position="377"/>
        <end position="606"/>
    </location>
</feature>
<evidence type="ECO:0000256" key="5">
    <source>
        <dbReference type="ARBA" id="ARBA00022989"/>
    </source>
</evidence>
<dbReference type="EMBL" id="WWCU01000009">
    <property type="protein sequence ID" value="MYN07771.1"/>
    <property type="molecule type" value="Genomic_DNA"/>
</dbReference>
<comment type="caution">
    <text evidence="13">The sequence shown here is derived from an EMBL/GenBank/DDBJ whole genome shotgun (WGS) entry which is preliminary data.</text>
</comment>
<dbReference type="Pfam" id="PF00672">
    <property type="entry name" value="HAMP"/>
    <property type="match status" value="1"/>
</dbReference>
<dbReference type="PROSITE" id="PS50111">
    <property type="entry name" value="CHEMOTAXIS_TRANSDUC_2"/>
    <property type="match status" value="1"/>
</dbReference>
<dbReference type="PANTHER" id="PTHR43531:SF14">
    <property type="entry name" value="METHYL-ACCEPTING CHEMOTAXIS PROTEIN I-RELATED"/>
    <property type="match status" value="1"/>
</dbReference>
<dbReference type="Pfam" id="PF02743">
    <property type="entry name" value="dCache_1"/>
    <property type="match status" value="1"/>
</dbReference>
<dbReference type="GO" id="GO:0007165">
    <property type="term" value="P:signal transduction"/>
    <property type="evidence" value="ECO:0007669"/>
    <property type="project" value="UniProtKB-KW"/>
</dbReference>
<dbReference type="InterPro" id="IPR033479">
    <property type="entry name" value="dCache_1"/>
</dbReference>
<feature type="coiled-coil region" evidence="9">
    <location>
        <begin position="396"/>
        <end position="433"/>
    </location>
</feature>
<evidence type="ECO:0000256" key="1">
    <source>
        <dbReference type="ARBA" id="ARBA00004651"/>
    </source>
</evidence>
<comment type="subcellular location">
    <subcellularLocation>
        <location evidence="1">Cell membrane</location>
        <topology evidence="1">Multi-pass membrane protein</topology>
    </subcellularLocation>
</comment>
<dbReference type="FunFam" id="1.10.287.950:FF:000001">
    <property type="entry name" value="Methyl-accepting chemotaxis sensory transducer"/>
    <property type="match status" value="1"/>
</dbReference>
<dbReference type="PANTHER" id="PTHR43531">
    <property type="entry name" value="PROTEIN ICFG"/>
    <property type="match status" value="1"/>
</dbReference>
<dbReference type="InterPro" id="IPR051310">
    <property type="entry name" value="MCP_chemotaxis"/>
</dbReference>
<dbReference type="Gene3D" id="3.30.450.20">
    <property type="entry name" value="PAS domain"/>
    <property type="match status" value="1"/>
</dbReference>
<dbReference type="SMART" id="SM00304">
    <property type="entry name" value="HAMP"/>
    <property type="match status" value="1"/>
</dbReference>
<evidence type="ECO:0000256" key="2">
    <source>
        <dbReference type="ARBA" id="ARBA00022475"/>
    </source>
</evidence>
<evidence type="ECO:0000313" key="14">
    <source>
        <dbReference type="Proteomes" id="UP000450676"/>
    </source>
</evidence>
<name>A0A7X4HAP7_9BURK</name>
<feature type="domain" description="HAMP" evidence="12">
    <location>
        <begin position="318"/>
        <end position="372"/>
    </location>
</feature>
<evidence type="ECO:0000256" key="7">
    <source>
        <dbReference type="ARBA" id="ARBA00029447"/>
    </source>
</evidence>
<evidence type="ECO:0000256" key="4">
    <source>
        <dbReference type="ARBA" id="ARBA00022692"/>
    </source>
</evidence>
<keyword evidence="4 10" id="KW-0812">Transmembrane</keyword>
<dbReference type="SMART" id="SM00283">
    <property type="entry name" value="MA"/>
    <property type="match status" value="1"/>
</dbReference>
<protein>
    <submittedName>
        <fullName evidence="13">HAMP domain-containing protein</fullName>
    </submittedName>
</protein>